<gene>
    <name evidence="2" type="ORF">SAMN05216552_10527</name>
</gene>
<dbReference type="AlphaFoldDB" id="A0A1I7M3E0"/>
<organism evidence="2 3">
    <name type="scientific">Pseudoduganella namucuonensis</name>
    <dbReference type="NCBI Taxonomy" id="1035707"/>
    <lineage>
        <taxon>Bacteria</taxon>
        <taxon>Pseudomonadati</taxon>
        <taxon>Pseudomonadota</taxon>
        <taxon>Betaproteobacteria</taxon>
        <taxon>Burkholderiales</taxon>
        <taxon>Oxalobacteraceae</taxon>
        <taxon>Telluria group</taxon>
        <taxon>Pseudoduganella</taxon>
    </lineage>
</organism>
<dbReference type="Pfam" id="PF14518">
    <property type="entry name" value="Haem_oxygenas_2"/>
    <property type="match status" value="1"/>
</dbReference>
<name>A0A1I7M3E0_9BURK</name>
<feature type="signal peptide" evidence="1">
    <location>
        <begin position="1"/>
        <end position="20"/>
    </location>
</feature>
<reference evidence="3" key="1">
    <citation type="submission" date="2016-10" db="EMBL/GenBank/DDBJ databases">
        <authorList>
            <person name="Varghese N."/>
            <person name="Submissions S."/>
        </authorList>
    </citation>
    <scope>NUCLEOTIDE SEQUENCE [LARGE SCALE GENOMIC DNA]</scope>
    <source>
        <strain evidence="3">CGMCC 1.11014</strain>
    </source>
</reference>
<dbReference type="Proteomes" id="UP000199391">
    <property type="component" value="Unassembled WGS sequence"/>
</dbReference>
<keyword evidence="1" id="KW-0732">Signal</keyword>
<sequence length="508" mass="55787">MTSTLCLAGLAQAASTATQAARAAAAANDAAADTRRHTETDGARWIHHHLASAGDPAAQRGVARAWLASRLDEAAGLPCDFPDHPSGAAAWIQANTDRVGVAYQQYLTERRAGAPRRYFSNKSHALHFLRGAAPTKLVDGAWLYGMLQRWRDDDVRPLIDIYIEELGNGVPDKNHVLLYRQLLEAHGIAADAPLPDDHYVQGAIQLAFGHCGDEFLPELVGFNLGYEQLPLHLLITAYELNELGVDPYYFTLHVTVDNAATGHAAGALNAMRRLLARGACPATFLRRMVAGMRLNELGAGTLSIIEGFDLDREVAAMLAEKSRHGRNMHSDYCRVGGRTVNEWLASPDQVPAFLRQLEQQGWIRRGEEPRNSRFWRLIEGERAEMFGVFSVAEQQLLRDWIGTGADGRTAGPGRAPSFRATLRSMEGDGAAQRAAAQAPRGVLRRRSGRGRDDEQWLGCELRQLEAQLATVGKDEAMAMLIPLMAPSRHHTAPGLMATRIFTRMYNHG</sequence>
<protein>
    <submittedName>
        <fullName evidence="2">Iron-containing redox enzyme</fullName>
    </submittedName>
</protein>
<dbReference type="STRING" id="1035707.SAMN05216552_10527"/>
<evidence type="ECO:0000313" key="3">
    <source>
        <dbReference type="Proteomes" id="UP000199391"/>
    </source>
</evidence>
<feature type="chain" id="PRO_5011527931" evidence="1">
    <location>
        <begin position="21"/>
        <end position="508"/>
    </location>
</feature>
<accession>A0A1I7M3E0</accession>
<dbReference type="InterPro" id="IPR016084">
    <property type="entry name" value="Haem_Oase-like_multi-hlx"/>
</dbReference>
<evidence type="ECO:0000256" key="1">
    <source>
        <dbReference type="SAM" id="SignalP"/>
    </source>
</evidence>
<dbReference type="SMART" id="SM01236">
    <property type="entry name" value="Haem_oxygenase_2"/>
    <property type="match status" value="1"/>
</dbReference>
<dbReference type="EMBL" id="FPBO01000052">
    <property type="protein sequence ID" value="SFV16439.1"/>
    <property type="molecule type" value="Genomic_DNA"/>
</dbReference>
<keyword evidence="3" id="KW-1185">Reference proteome</keyword>
<dbReference type="OrthoDB" id="6635957at2"/>
<evidence type="ECO:0000313" key="2">
    <source>
        <dbReference type="EMBL" id="SFV16439.1"/>
    </source>
</evidence>
<dbReference type="Gene3D" id="1.20.910.10">
    <property type="entry name" value="Heme oxygenase-like"/>
    <property type="match status" value="1"/>
</dbReference>
<proteinExistence type="predicted"/>
<dbReference type="RefSeq" id="WP_093560820.1">
    <property type="nucleotide sequence ID" value="NZ_FPBO01000052.1"/>
</dbReference>